<sequence length="77" mass="8889">MLIFKLPSSRCIRYSLNGLKLKCSTSIRLFCSSDRISTLQQSTFCQNSISDRMKMELFFTCPTAMKCHNYLHAQCPI</sequence>
<gene>
    <name evidence="1" type="ORF">T05_13312</name>
</gene>
<accession>A0A0V0TSB3</accession>
<organism evidence="1 2">
    <name type="scientific">Trichinella murrelli</name>
    <dbReference type="NCBI Taxonomy" id="144512"/>
    <lineage>
        <taxon>Eukaryota</taxon>
        <taxon>Metazoa</taxon>
        <taxon>Ecdysozoa</taxon>
        <taxon>Nematoda</taxon>
        <taxon>Enoplea</taxon>
        <taxon>Dorylaimia</taxon>
        <taxon>Trichinellida</taxon>
        <taxon>Trichinellidae</taxon>
        <taxon>Trichinella</taxon>
    </lineage>
</organism>
<comment type="caution">
    <text evidence="1">The sequence shown here is derived from an EMBL/GenBank/DDBJ whole genome shotgun (WGS) entry which is preliminary data.</text>
</comment>
<proteinExistence type="predicted"/>
<protein>
    <submittedName>
        <fullName evidence="1">Uncharacterized protein</fullName>
    </submittedName>
</protein>
<dbReference type="EMBL" id="JYDJ01000157">
    <property type="protein sequence ID" value="KRX41926.1"/>
    <property type="molecule type" value="Genomic_DNA"/>
</dbReference>
<name>A0A0V0TSB3_9BILA</name>
<evidence type="ECO:0000313" key="1">
    <source>
        <dbReference type="EMBL" id="KRX41926.1"/>
    </source>
</evidence>
<dbReference type="AlphaFoldDB" id="A0A0V0TSB3"/>
<evidence type="ECO:0000313" key="2">
    <source>
        <dbReference type="Proteomes" id="UP000055048"/>
    </source>
</evidence>
<dbReference type="Proteomes" id="UP000055048">
    <property type="component" value="Unassembled WGS sequence"/>
</dbReference>
<reference evidence="1 2" key="1">
    <citation type="submission" date="2015-01" db="EMBL/GenBank/DDBJ databases">
        <title>Evolution of Trichinella species and genotypes.</title>
        <authorList>
            <person name="Korhonen P.K."/>
            <person name="Edoardo P."/>
            <person name="Giuseppe L.R."/>
            <person name="Gasser R.B."/>
        </authorList>
    </citation>
    <scope>NUCLEOTIDE SEQUENCE [LARGE SCALE GENOMIC DNA]</scope>
    <source>
        <strain evidence="1">ISS417</strain>
    </source>
</reference>
<keyword evidence="2" id="KW-1185">Reference proteome</keyword>